<dbReference type="InterPro" id="IPR005648">
    <property type="entry name" value="FlgD"/>
</dbReference>
<dbReference type="GO" id="GO:0044781">
    <property type="term" value="P:bacterial-type flagellum organization"/>
    <property type="evidence" value="ECO:0007669"/>
    <property type="project" value="UniProtKB-KW"/>
</dbReference>
<dbReference type="EMBL" id="CGIH01000027">
    <property type="protein sequence ID" value="CFX65088.1"/>
    <property type="molecule type" value="Genomic_DNA"/>
</dbReference>
<reference evidence="3 4" key="1">
    <citation type="submission" date="2015-03" db="EMBL/GenBank/DDBJ databases">
        <authorList>
            <person name="Murphy D."/>
        </authorList>
    </citation>
    <scope>NUCLEOTIDE SEQUENCE [LARGE SCALE GENOMIC DNA]</scope>
    <source>
        <strain evidence="3 4">OL-4</strain>
    </source>
</reference>
<dbReference type="AlphaFoldDB" id="A0A0E4C8Q9"/>
<dbReference type="Proteomes" id="UP000045545">
    <property type="component" value="Unassembled WGS sequence"/>
</dbReference>
<protein>
    <submittedName>
        <fullName evidence="3">Flagellar hook capping protein</fullName>
    </submittedName>
</protein>
<sequence>MTVEYSRPAPISWGVSSTPTKAAENKPGQLGKDDFLKLLITQLKYQDPTNPMDNQEFIAQMASFSALEQMSNLNTGFTNLVDSINNRLVPGFMLQQSSQMIGRQVSYLKPTTNPDGSTSYETLYGIVQSVVMKEGVPYYVINGQEIAFTDITQLGDKLPTVGEQVLLDILDALI</sequence>
<gene>
    <name evidence="3" type="ORF">1577</name>
</gene>
<evidence type="ECO:0000256" key="1">
    <source>
        <dbReference type="ARBA" id="ARBA00010577"/>
    </source>
</evidence>
<comment type="similarity">
    <text evidence="1">Belongs to the FlgD family.</text>
</comment>
<dbReference type="Pfam" id="PF03963">
    <property type="entry name" value="FlgD"/>
    <property type="match status" value="1"/>
</dbReference>
<evidence type="ECO:0000313" key="3">
    <source>
        <dbReference type="EMBL" id="CFX65088.1"/>
    </source>
</evidence>
<keyword evidence="3" id="KW-0282">Flagellum</keyword>
<keyword evidence="3" id="KW-0969">Cilium</keyword>
<organism evidence="3 4">
    <name type="scientific">Syntrophomonas zehnderi OL-4</name>
    <dbReference type="NCBI Taxonomy" id="690567"/>
    <lineage>
        <taxon>Bacteria</taxon>
        <taxon>Bacillati</taxon>
        <taxon>Bacillota</taxon>
        <taxon>Clostridia</taxon>
        <taxon>Eubacteriales</taxon>
        <taxon>Syntrophomonadaceae</taxon>
        <taxon>Syntrophomonas</taxon>
    </lineage>
</organism>
<proteinExistence type="inferred from homology"/>
<keyword evidence="3" id="KW-0966">Cell projection</keyword>
<dbReference type="RefSeq" id="WP_046497393.1">
    <property type="nucleotide sequence ID" value="NZ_CGIH01000027.1"/>
</dbReference>
<accession>A0A0E4C8Q9</accession>
<dbReference type="OrthoDB" id="280334at2"/>
<evidence type="ECO:0000256" key="2">
    <source>
        <dbReference type="ARBA" id="ARBA00022795"/>
    </source>
</evidence>
<dbReference type="STRING" id="690567.1577"/>
<name>A0A0E4C8Q9_9FIRM</name>
<keyword evidence="4" id="KW-1185">Reference proteome</keyword>
<evidence type="ECO:0000313" key="4">
    <source>
        <dbReference type="Proteomes" id="UP000045545"/>
    </source>
</evidence>
<keyword evidence="2" id="KW-1005">Bacterial flagellum biogenesis</keyword>